<gene>
    <name evidence="1" type="ORF">CGI_10016091</name>
</gene>
<name>K1RLN4_MAGGI</name>
<evidence type="ECO:0000313" key="1">
    <source>
        <dbReference type="EMBL" id="EKC35261.1"/>
    </source>
</evidence>
<proteinExistence type="predicted"/>
<protein>
    <submittedName>
        <fullName evidence="1">Uncharacterized protein</fullName>
    </submittedName>
</protein>
<organism evidence="1">
    <name type="scientific">Magallana gigas</name>
    <name type="common">Pacific oyster</name>
    <name type="synonym">Crassostrea gigas</name>
    <dbReference type="NCBI Taxonomy" id="29159"/>
    <lineage>
        <taxon>Eukaryota</taxon>
        <taxon>Metazoa</taxon>
        <taxon>Spiralia</taxon>
        <taxon>Lophotrochozoa</taxon>
        <taxon>Mollusca</taxon>
        <taxon>Bivalvia</taxon>
        <taxon>Autobranchia</taxon>
        <taxon>Pteriomorphia</taxon>
        <taxon>Ostreida</taxon>
        <taxon>Ostreoidea</taxon>
        <taxon>Ostreidae</taxon>
        <taxon>Magallana</taxon>
    </lineage>
</organism>
<accession>K1RLN4</accession>
<reference evidence="1" key="1">
    <citation type="journal article" date="2012" name="Nature">
        <title>The oyster genome reveals stress adaptation and complexity of shell formation.</title>
        <authorList>
            <person name="Zhang G."/>
            <person name="Fang X."/>
            <person name="Guo X."/>
            <person name="Li L."/>
            <person name="Luo R."/>
            <person name="Xu F."/>
            <person name="Yang P."/>
            <person name="Zhang L."/>
            <person name="Wang X."/>
            <person name="Qi H."/>
            <person name="Xiong Z."/>
            <person name="Que H."/>
            <person name="Xie Y."/>
            <person name="Holland P.W."/>
            <person name="Paps J."/>
            <person name="Zhu Y."/>
            <person name="Wu F."/>
            <person name="Chen Y."/>
            <person name="Wang J."/>
            <person name="Peng C."/>
            <person name="Meng J."/>
            <person name="Yang L."/>
            <person name="Liu J."/>
            <person name="Wen B."/>
            <person name="Zhang N."/>
            <person name="Huang Z."/>
            <person name="Zhu Q."/>
            <person name="Feng Y."/>
            <person name="Mount A."/>
            <person name="Hedgecock D."/>
            <person name="Xu Z."/>
            <person name="Liu Y."/>
            <person name="Domazet-Loso T."/>
            <person name="Du Y."/>
            <person name="Sun X."/>
            <person name="Zhang S."/>
            <person name="Liu B."/>
            <person name="Cheng P."/>
            <person name="Jiang X."/>
            <person name="Li J."/>
            <person name="Fan D."/>
            <person name="Wang W."/>
            <person name="Fu W."/>
            <person name="Wang T."/>
            <person name="Wang B."/>
            <person name="Zhang J."/>
            <person name="Peng Z."/>
            <person name="Li Y."/>
            <person name="Li N."/>
            <person name="Wang J."/>
            <person name="Chen M."/>
            <person name="He Y."/>
            <person name="Tan F."/>
            <person name="Song X."/>
            <person name="Zheng Q."/>
            <person name="Huang R."/>
            <person name="Yang H."/>
            <person name="Du X."/>
            <person name="Chen L."/>
            <person name="Yang M."/>
            <person name="Gaffney P.M."/>
            <person name="Wang S."/>
            <person name="Luo L."/>
            <person name="She Z."/>
            <person name="Ming Y."/>
            <person name="Huang W."/>
            <person name="Zhang S."/>
            <person name="Huang B."/>
            <person name="Zhang Y."/>
            <person name="Qu T."/>
            <person name="Ni P."/>
            <person name="Miao G."/>
            <person name="Wang J."/>
            <person name="Wang Q."/>
            <person name="Steinberg C.E."/>
            <person name="Wang H."/>
            <person name="Li N."/>
            <person name="Qian L."/>
            <person name="Zhang G."/>
            <person name="Li Y."/>
            <person name="Yang H."/>
            <person name="Liu X."/>
            <person name="Wang J."/>
            <person name="Yin Y."/>
            <person name="Wang J."/>
        </authorList>
    </citation>
    <scope>NUCLEOTIDE SEQUENCE [LARGE SCALE GENOMIC DNA]</scope>
    <source>
        <strain evidence="1">05x7-T-G4-1.051#20</strain>
    </source>
</reference>
<dbReference type="EMBL" id="JH817068">
    <property type="protein sequence ID" value="EKC35261.1"/>
    <property type="molecule type" value="Genomic_DNA"/>
</dbReference>
<dbReference type="AlphaFoldDB" id="K1RLN4"/>
<dbReference type="InParanoid" id="K1RLN4"/>
<dbReference type="HOGENOM" id="CLU_1181212_0_0_1"/>
<sequence length="235" mass="25956">MMNRAMNMMMMPMNMGMMNGGNNGGMPNAMMGNMMGAGNNKMKYANVDKIYNKENFAMASLLRIVTAVMAVAMVCARGYGPEATTFGKVIRLILYKETVSGSFHENFIFRQNHPKLKMSPFMSLVALLSVVVTLTFVQGAMGFPYVNNGMGNMGMLVIPVGRAEEPMSPMMIVPVMLGNQGSMMAKTMMNMMPKPMMPMMPNYPMPQRMMMPSTAPAMEKPEIKTDAAGRQTLEF</sequence>